<comment type="subcellular location">
    <subcellularLocation>
        <location evidence="7">Cell membrane</location>
        <topology evidence="7">Multi-pass membrane protein</topology>
    </subcellularLocation>
    <subcellularLocation>
        <location evidence="1">Endomembrane system</location>
        <topology evidence="1">Multi-pass membrane protein</topology>
    </subcellularLocation>
    <subcellularLocation>
        <location evidence="8">Membrane</location>
        <topology evidence="8">Multi-pass membrane protein</topology>
    </subcellularLocation>
</comment>
<evidence type="ECO:0000256" key="5">
    <source>
        <dbReference type="ARBA" id="ARBA00022989"/>
    </source>
</evidence>
<gene>
    <name evidence="7" type="primary">dabB</name>
    <name evidence="11" type="ORF">H8K32_15030</name>
</gene>
<comment type="subunit">
    <text evidence="7">Forms a complex with DabA.</text>
</comment>
<feature type="transmembrane region" description="Helical" evidence="7">
    <location>
        <begin position="15"/>
        <end position="35"/>
    </location>
</feature>
<keyword evidence="3 7" id="KW-1003">Cell membrane</keyword>
<evidence type="ECO:0000256" key="1">
    <source>
        <dbReference type="ARBA" id="ARBA00004127"/>
    </source>
</evidence>
<name>A0A923HKL9_9BURK</name>
<dbReference type="GO" id="GO:0042773">
    <property type="term" value="P:ATP synthesis coupled electron transport"/>
    <property type="evidence" value="ECO:0007669"/>
    <property type="project" value="InterPro"/>
</dbReference>
<dbReference type="GO" id="GO:0012505">
    <property type="term" value="C:endomembrane system"/>
    <property type="evidence" value="ECO:0007669"/>
    <property type="project" value="UniProtKB-SubCell"/>
</dbReference>
<dbReference type="EMBL" id="JACOFV010000014">
    <property type="protein sequence ID" value="MBC3863417.1"/>
    <property type="molecule type" value="Genomic_DNA"/>
</dbReference>
<keyword evidence="4 7" id="KW-0812">Transmembrane</keyword>
<dbReference type="InterPro" id="IPR001516">
    <property type="entry name" value="Proton_antipo_N"/>
</dbReference>
<dbReference type="Pfam" id="PF00662">
    <property type="entry name" value="Proton_antipo_N"/>
    <property type="match status" value="1"/>
</dbReference>
<evidence type="ECO:0000256" key="8">
    <source>
        <dbReference type="RuleBase" id="RU000320"/>
    </source>
</evidence>
<evidence type="ECO:0000256" key="6">
    <source>
        <dbReference type="ARBA" id="ARBA00023136"/>
    </source>
</evidence>
<evidence type="ECO:0000256" key="3">
    <source>
        <dbReference type="ARBA" id="ARBA00022475"/>
    </source>
</evidence>
<evidence type="ECO:0000259" key="9">
    <source>
        <dbReference type="Pfam" id="PF00361"/>
    </source>
</evidence>
<evidence type="ECO:0000256" key="7">
    <source>
        <dbReference type="HAMAP-Rule" id="MF_00862"/>
    </source>
</evidence>
<dbReference type="HAMAP" id="MF_00862">
    <property type="entry name" value="DabB"/>
    <property type="match status" value="1"/>
</dbReference>
<dbReference type="Pfam" id="PF00361">
    <property type="entry name" value="Proton_antipo_M"/>
    <property type="match status" value="1"/>
</dbReference>
<dbReference type="GO" id="GO:0015990">
    <property type="term" value="P:electron transport coupled proton transport"/>
    <property type="evidence" value="ECO:0007669"/>
    <property type="project" value="TreeGrafter"/>
</dbReference>
<feature type="transmembrane region" description="Helical" evidence="7">
    <location>
        <begin position="179"/>
        <end position="197"/>
    </location>
</feature>
<dbReference type="NCBIfam" id="NF006029">
    <property type="entry name" value="PRK08168.1"/>
    <property type="match status" value="1"/>
</dbReference>
<dbReference type="InterPro" id="IPR003945">
    <property type="entry name" value="NU5C-like"/>
</dbReference>
<feature type="transmembrane region" description="Helical" evidence="7">
    <location>
        <begin position="375"/>
        <end position="398"/>
    </location>
</feature>
<feature type="transmembrane region" description="Helical" evidence="7">
    <location>
        <begin position="119"/>
        <end position="137"/>
    </location>
</feature>
<accession>A0A923HKL9</accession>
<feature type="transmembrane region" description="Helical" evidence="7">
    <location>
        <begin position="466"/>
        <end position="488"/>
    </location>
</feature>
<feature type="transmembrane region" description="Helical" evidence="7">
    <location>
        <begin position="143"/>
        <end position="164"/>
    </location>
</feature>
<feature type="transmembrane region" description="Helical" evidence="7">
    <location>
        <begin position="257"/>
        <end position="278"/>
    </location>
</feature>
<dbReference type="AlphaFoldDB" id="A0A923HKL9"/>
<dbReference type="GO" id="GO:0005886">
    <property type="term" value="C:plasma membrane"/>
    <property type="evidence" value="ECO:0007669"/>
    <property type="project" value="UniProtKB-SubCell"/>
</dbReference>
<proteinExistence type="inferred from homology"/>
<feature type="transmembrane region" description="Helical" evidence="7">
    <location>
        <begin position="223"/>
        <end position="245"/>
    </location>
</feature>
<protein>
    <recommendedName>
        <fullName evidence="7">Probable inorganic carbon transporter subunit DabB</fullName>
    </recommendedName>
</protein>
<evidence type="ECO:0000313" key="12">
    <source>
        <dbReference type="Proteomes" id="UP000634011"/>
    </source>
</evidence>
<keyword evidence="6 7" id="KW-0472">Membrane</keyword>
<feature type="domain" description="NADH-Ubiquinone oxidoreductase (complex I) chain 5 N-terminal" evidence="10">
    <location>
        <begin position="85"/>
        <end position="123"/>
    </location>
</feature>
<dbReference type="Proteomes" id="UP000634011">
    <property type="component" value="Unassembled WGS sequence"/>
</dbReference>
<evidence type="ECO:0000313" key="11">
    <source>
        <dbReference type="EMBL" id="MBC3863417.1"/>
    </source>
</evidence>
<feature type="transmembrane region" description="Helical" evidence="7">
    <location>
        <begin position="284"/>
        <end position="304"/>
    </location>
</feature>
<evidence type="ECO:0000259" key="10">
    <source>
        <dbReference type="Pfam" id="PF00662"/>
    </source>
</evidence>
<comment type="caution">
    <text evidence="11">The sequence shown here is derived from an EMBL/GenBank/DDBJ whole genome shotgun (WGS) entry which is preliminary data.</text>
</comment>
<keyword evidence="12" id="KW-1185">Reference proteome</keyword>
<dbReference type="GO" id="GO:0003954">
    <property type="term" value="F:NADH dehydrogenase activity"/>
    <property type="evidence" value="ECO:0007669"/>
    <property type="project" value="TreeGrafter"/>
</dbReference>
<comment type="function">
    <text evidence="7">Part of an energy-coupled inorganic carbon pump.</text>
</comment>
<feature type="transmembrane region" description="Helical" evidence="7">
    <location>
        <begin position="433"/>
        <end position="454"/>
    </location>
</feature>
<keyword evidence="2 7" id="KW-0813">Transport</keyword>
<feature type="transmembrane region" description="Helical" evidence="7">
    <location>
        <begin position="87"/>
        <end position="107"/>
    </location>
</feature>
<dbReference type="InterPro" id="IPR001750">
    <property type="entry name" value="ND/Mrp_TM"/>
</dbReference>
<dbReference type="PRINTS" id="PR01434">
    <property type="entry name" value="NADHDHGNASE5"/>
</dbReference>
<evidence type="ECO:0000256" key="4">
    <source>
        <dbReference type="ARBA" id="ARBA00022692"/>
    </source>
</evidence>
<comment type="similarity">
    <text evidence="7">Belongs to the inorganic carbon transporter (TC 9.A.2) DabB family.</text>
</comment>
<dbReference type="PANTHER" id="PTHR42829">
    <property type="entry name" value="NADH-UBIQUINONE OXIDOREDUCTASE CHAIN 5"/>
    <property type="match status" value="1"/>
</dbReference>
<reference evidence="11" key="1">
    <citation type="submission" date="2020-08" db="EMBL/GenBank/DDBJ databases">
        <title>Novel species isolated from subtropical streams in China.</title>
        <authorList>
            <person name="Lu H."/>
        </authorList>
    </citation>
    <scope>NUCLEOTIDE SEQUENCE</scope>
    <source>
        <strain evidence="11">KACC 12607</strain>
    </source>
</reference>
<dbReference type="GO" id="GO:0008137">
    <property type="term" value="F:NADH dehydrogenase (ubiquinone) activity"/>
    <property type="evidence" value="ECO:0007669"/>
    <property type="project" value="InterPro"/>
</dbReference>
<keyword evidence="5 7" id="KW-1133">Transmembrane helix</keyword>
<sequence length="547" mass="59553">MPDISTVFPTAGPSLQAMLALLILLLPGSLLLAAWMANRGSQHLARAWSFAEGGALLAMLTALLSAIEVGLNGSGSASFSDWCPSVRLDALSVMMLLLTAFLGWVILRYSRNYLAGDKGLAHYLIWLCLTLATVWLLVIFNNLLLVCLAWSASSLALHQLLIFYKDRPAALMAAHKKFFISRAADVLTLVATLLLYVRFDTLELDRIAIALVNVHEADTNIEIAAYLFVISAILKCAQLPLHGWLLQVMEAPTPVSALLHAGIVNIGGFILLRVSGLLELVPAAQLLLVMVGSITATLAALVMMTRISVKVMLAWSTCAQMGFMLLEIGLGAYSLALLHLLAHSLYKAYAFLAAGETVSRQRMLHIAPATHPLNFAQLCLAFAGLGLALMLSGWLTGLDPRHDAVIWLLGGVLASGLLPLVSSPSENRGWYQVILLTIYAFGLSLLYGIWHFIFGRLLPASTMPPSIFSIIFAAICLFGLLIVQQIVLGSPRGALSRWLHPRAFAGFHLDEMVTYLTLRIWPARLTDSKRNRPLNVAGSRFNNKEKL</sequence>
<dbReference type="InterPro" id="IPR046396">
    <property type="entry name" value="Transporter_DabB"/>
</dbReference>
<feature type="domain" description="NADH:quinone oxidoreductase/Mrp antiporter transmembrane" evidence="9">
    <location>
        <begin position="141"/>
        <end position="362"/>
    </location>
</feature>
<feature type="transmembrane region" description="Helical" evidence="7">
    <location>
        <begin position="404"/>
        <end position="421"/>
    </location>
</feature>
<dbReference type="RefSeq" id="WP_186913358.1">
    <property type="nucleotide sequence ID" value="NZ_JACOFV010000014.1"/>
</dbReference>
<evidence type="ECO:0000256" key="2">
    <source>
        <dbReference type="ARBA" id="ARBA00022448"/>
    </source>
</evidence>
<organism evidence="11 12">
    <name type="scientific">Undibacterium jejuense</name>
    <dbReference type="NCBI Taxonomy" id="1344949"/>
    <lineage>
        <taxon>Bacteria</taxon>
        <taxon>Pseudomonadati</taxon>
        <taxon>Pseudomonadota</taxon>
        <taxon>Betaproteobacteria</taxon>
        <taxon>Burkholderiales</taxon>
        <taxon>Oxalobacteraceae</taxon>
        <taxon>Undibacterium</taxon>
    </lineage>
</organism>
<feature type="transmembrane region" description="Helical" evidence="7">
    <location>
        <begin position="47"/>
        <end position="67"/>
    </location>
</feature>
<dbReference type="PANTHER" id="PTHR42829:SF1">
    <property type="entry name" value="INORGANIC CARBON TRANSPORTER SUBUNIT DABB-RELATED"/>
    <property type="match status" value="1"/>
</dbReference>